<organism evidence="1 2">
    <name type="scientific">Coleophoma crateriformis</name>
    <dbReference type="NCBI Taxonomy" id="565419"/>
    <lineage>
        <taxon>Eukaryota</taxon>
        <taxon>Fungi</taxon>
        <taxon>Dikarya</taxon>
        <taxon>Ascomycota</taxon>
        <taxon>Pezizomycotina</taxon>
        <taxon>Leotiomycetes</taxon>
        <taxon>Helotiales</taxon>
        <taxon>Dermateaceae</taxon>
        <taxon>Coleophoma</taxon>
    </lineage>
</organism>
<dbReference type="EMBL" id="PDLN01000015">
    <property type="protein sequence ID" value="RDW65592.1"/>
    <property type="molecule type" value="Genomic_DNA"/>
</dbReference>
<evidence type="ECO:0000313" key="1">
    <source>
        <dbReference type="EMBL" id="RDW65592.1"/>
    </source>
</evidence>
<dbReference type="AlphaFoldDB" id="A0A3D8QUZ5"/>
<dbReference type="OrthoDB" id="3563352at2759"/>
<proteinExistence type="predicted"/>
<accession>A0A3D8QUZ5</accession>
<comment type="caution">
    <text evidence="1">The sequence shown here is derived from an EMBL/GenBank/DDBJ whole genome shotgun (WGS) entry which is preliminary data.</text>
</comment>
<name>A0A3D8QUZ5_9HELO</name>
<protein>
    <submittedName>
        <fullName evidence="1">Uncharacterized protein</fullName>
    </submittedName>
</protein>
<keyword evidence="2" id="KW-1185">Reference proteome</keyword>
<gene>
    <name evidence="1" type="ORF">BP5796_10284</name>
</gene>
<reference evidence="1 2" key="1">
    <citation type="journal article" date="2018" name="IMA Fungus">
        <title>IMA Genome-F 9: Draft genome sequence of Annulohypoxylon stygium, Aspergillus mulundensis, Berkeleyomyces basicola (syn. Thielaviopsis basicola), Ceratocystis smalleyi, two Cercospora beticola strains, Coleophoma cylindrospora, Fusarium fracticaudum, Phialophora cf. hyalina, and Morchella septimelata.</title>
        <authorList>
            <person name="Wingfield B.D."/>
            <person name="Bills G.F."/>
            <person name="Dong Y."/>
            <person name="Huang W."/>
            <person name="Nel W.J."/>
            <person name="Swalarsk-Parry B.S."/>
            <person name="Vaghefi N."/>
            <person name="Wilken P.M."/>
            <person name="An Z."/>
            <person name="de Beer Z.W."/>
            <person name="De Vos L."/>
            <person name="Chen L."/>
            <person name="Duong T.A."/>
            <person name="Gao Y."/>
            <person name="Hammerbacher A."/>
            <person name="Kikkert J.R."/>
            <person name="Li Y."/>
            <person name="Li H."/>
            <person name="Li K."/>
            <person name="Li Q."/>
            <person name="Liu X."/>
            <person name="Ma X."/>
            <person name="Naidoo K."/>
            <person name="Pethybridge S.J."/>
            <person name="Sun J."/>
            <person name="Steenkamp E.T."/>
            <person name="van der Nest M.A."/>
            <person name="van Wyk S."/>
            <person name="Wingfield M.J."/>
            <person name="Xiong C."/>
            <person name="Yue Q."/>
            <person name="Zhang X."/>
        </authorList>
    </citation>
    <scope>NUCLEOTIDE SEQUENCE [LARGE SCALE GENOMIC DNA]</scope>
    <source>
        <strain evidence="1 2">BP5796</strain>
    </source>
</reference>
<evidence type="ECO:0000313" key="2">
    <source>
        <dbReference type="Proteomes" id="UP000256328"/>
    </source>
</evidence>
<sequence length="364" mass="37768">MGIDFSSQQLPGAVVRVAPAVSFAYAENNGNYFGVDARLEPHDNADIYGECTPYLVQTVGTTSTTATCLVMTLRVPNQSLDCPVVGRSLLPGQITVSFTQYLSTTSIDGRGNTVTFRTHDEPFGIGEMTFSIVKPTSTVIITTTASTTSTITSGISERLASTTVTVPQPLTVTVYQKTIVSTQTSLSTLTGVNNTVTVTGTCPSKPTSTCIRDNCLRALVGKSANAVSFCSKYIKTSGLATPTYASQCAGVTSRVSSACLCIVTPAAPARALARGNQQFTIGPPDFTYRSGGASPSTVTVFSPPLVTVTVPVPSSTLTDPDSTITSGTSTSTDIEPSTVTVTVLTSDVDSRTAVTTTVAPTICA</sequence>
<dbReference type="Proteomes" id="UP000256328">
    <property type="component" value="Unassembled WGS sequence"/>
</dbReference>